<evidence type="ECO:0000256" key="3">
    <source>
        <dbReference type="ARBA" id="ARBA00022692"/>
    </source>
</evidence>
<dbReference type="InterPro" id="IPR000276">
    <property type="entry name" value="GPCR_Rhodpsn"/>
</dbReference>
<dbReference type="eggNOG" id="KOG3656">
    <property type="taxonomic scope" value="Eukaryota"/>
</dbReference>
<gene>
    <name evidence="10" type="ORF">NEMVEDRAFT_v1g196573</name>
</gene>
<proteinExistence type="inferred from homology"/>
<feature type="transmembrane region" description="Helical" evidence="8">
    <location>
        <begin position="32"/>
        <end position="57"/>
    </location>
</feature>
<evidence type="ECO:0000256" key="2">
    <source>
        <dbReference type="ARBA" id="ARBA00022475"/>
    </source>
</evidence>
<reference evidence="10 11" key="1">
    <citation type="journal article" date="2007" name="Science">
        <title>Sea anemone genome reveals ancestral eumetazoan gene repertoire and genomic organization.</title>
        <authorList>
            <person name="Putnam N.H."/>
            <person name="Srivastava M."/>
            <person name="Hellsten U."/>
            <person name="Dirks B."/>
            <person name="Chapman J."/>
            <person name="Salamov A."/>
            <person name="Terry A."/>
            <person name="Shapiro H."/>
            <person name="Lindquist E."/>
            <person name="Kapitonov V.V."/>
            <person name="Jurka J."/>
            <person name="Genikhovich G."/>
            <person name="Grigoriev I.V."/>
            <person name="Lucas S.M."/>
            <person name="Steele R.E."/>
            <person name="Finnerty J.R."/>
            <person name="Technau U."/>
            <person name="Martindale M.Q."/>
            <person name="Rokhsar D.S."/>
        </authorList>
    </citation>
    <scope>NUCLEOTIDE SEQUENCE [LARGE SCALE GENOMIC DNA]</scope>
    <source>
        <strain evidence="11">CH2 X CH6</strain>
    </source>
</reference>
<dbReference type="Proteomes" id="UP000001593">
    <property type="component" value="Unassembled WGS sequence"/>
</dbReference>
<keyword evidence="2" id="KW-1003">Cell membrane</keyword>
<dbReference type="FunCoup" id="A7RFU8">
    <property type="interactions" value="49"/>
</dbReference>
<dbReference type="PANTHER" id="PTHR22750">
    <property type="entry name" value="G-PROTEIN COUPLED RECEPTOR"/>
    <property type="match status" value="1"/>
</dbReference>
<dbReference type="InterPro" id="IPR017452">
    <property type="entry name" value="GPCR_Rhodpsn_7TM"/>
</dbReference>
<evidence type="ECO:0000256" key="4">
    <source>
        <dbReference type="ARBA" id="ARBA00022989"/>
    </source>
</evidence>
<keyword evidence="6" id="KW-0675">Receptor</keyword>
<feature type="domain" description="G-protein coupled receptors family 1 profile" evidence="9">
    <location>
        <begin position="49"/>
        <end position="287"/>
    </location>
</feature>
<keyword evidence="4 8" id="KW-1133">Transmembrane helix</keyword>
<dbReference type="GO" id="GO:0007186">
    <property type="term" value="P:G protein-coupled receptor signaling pathway"/>
    <property type="evidence" value="ECO:0000318"/>
    <property type="project" value="GO_Central"/>
</dbReference>
<feature type="transmembrane region" description="Helical" evidence="8">
    <location>
        <begin position="150"/>
        <end position="170"/>
    </location>
</feature>
<dbReference type="GO" id="GO:0004930">
    <property type="term" value="F:G protein-coupled receptor activity"/>
    <property type="evidence" value="ECO:0000318"/>
    <property type="project" value="GO_Central"/>
</dbReference>
<dbReference type="Gene3D" id="1.20.1070.10">
    <property type="entry name" value="Rhodopsin 7-helix transmembrane proteins"/>
    <property type="match status" value="1"/>
</dbReference>
<dbReference type="PROSITE" id="PS50262">
    <property type="entry name" value="G_PROTEIN_RECEP_F1_2"/>
    <property type="match status" value="1"/>
</dbReference>
<feature type="compositionally biased region" description="Polar residues" evidence="7">
    <location>
        <begin position="332"/>
        <end position="355"/>
    </location>
</feature>
<feature type="region of interest" description="Disordered" evidence="7">
    <location>
        <begin position="320"/>
        <end position="355"/>
    </location>
</feature>
<dbReference type="STRING" id="45351.A7RFU8"/>
<keyword evidence="5 8" id="KW-0472">Membrane</keyword>
<dbReference type="PhylomeDB" id="A7RFU8"/>
<evidence type="ECO:0000256" key="7">
    <source>
        <dbReference type="SAM" id="MobiDB-lite"/>
    </source>
</evidence>
<evidence type="ECO:0000256" key="5">
    <source>
        <dbReference type="ARBA" id="ARBA00023136"/>
    </source>
</evidence>
<dbReference type="SMART" id="SM01381">
    <property type="entry name" value="7TM_GPCR_Srsx"/>
    <property type="match status" value="1"/>
</dbReference>
<name>A7RFU8_NEMVE</name>
<organism evidence="10 11">
    <name type="scientific">Nematostella vectensis</name>
    <name type="common">Starlet sea anemone</name>
    <dbReference type="NCBI Taxonomy" id="45351"/>
    <lineage>
        <taxon>Eukaryota</taxon>
        <taxon>Metazoa</taxon>
        <taxon>Cnidaria</taxon>
        <taxon>Anthozoa</taxon>
        <taxon>Hexacorallia</taxon>
        <taxon>Actiniaria</taxon>
        <taxon>Edwardsiidae</taxon>
        <taxon>Nematostella</taxon>
    </lineage>
</organism>
<dbReference type="Pfam" id="PF00001">
    <property type="entry name" value="7tm_1"/>
    <property type="match status" value="2"/>
</dbReference>
<dbReference type="AlphaFoldDB" id="A7RFU8"/>
<dbReference type="PRINTS" id="PR00237">
    <property type="entry name" value="GPCRRHODOPSN"/>
</dbReference>
<dbReference type="EMBL" id="DS469508">
    <property type="protein sequence ID" value="EDO49781.1"/>
    <property type="molecule type" value="Genomic_DNA"/>
</dbReference>
<evidence type="ECO:0000313" key="10">
    <source>
        <dbReference type="EMBL" id="EDO49781.1"/>
    </source>
</evidence>
<dbReference type="SUPFAM" id="SSF81321">
    <property type="entry name" value="Family A G protein-coupled receptor-like"/>
    <property type="match status" value="1"/>
</dbReference>
<evidence type="ECO:0000256" key="6">
    <source>
        <dbReference type="RuleBase" id="RU000688"/>
    </source>
</evidence>
<evidence type="ECO:0000256" key="1">
    <source>
        <dbReference type="ARBA" id="ARBA00004651"/>
    </source>
</evidence>
<dbReference type="OrthoDB" id="9444602at2759"/>
<comment type="subcellular location">
    <subcellularLocation>
        <location evidence="1">Cell membrane</location>
        <topology evidence="1">Multi-pass membrane protein</topology>
    </subcellularLocation>
</comment>
<dbReference type="KEGG" id="nve:5522079"/>
<feature type="transmembrane region" description="Helical" evidence="8">
    <location>
        <begin position="176"/>
        <end position="197"/>
    </location>
</feature>
<dbReference type="PROSITE" id="PS00237">
    <property type="entry name" value="G_PROTEIN_RECEP_F1_1"/>
    <property type="match status" value="1"/>
</dbReference>
<sequence length="355" mass="38971">MNESVVNTEVCRLFVIPSYTTNTTNELFTVTAIVNCVLNSAIALSALLTNIAILLAFGREPNLRSNANFLLAWLALTDVLVGAVVQPLNIVLHIAVLQGKYFCDVTAAFDATKFLTSMMSVVTALLISVDRCLTVSLPFKYAILVTTKRITIVLISCWGFWTVIVASWTLGVAGAILQLSCIVLLILTFVILAGIYTKMAQLAQRHRNQIASQSRATQSKMITETKQHKAIKTAMYVIGAMVVCYLPIMVVVIIDMLVVMQEEVRYVTVSLAETLVFLNSSLNPAIYCLRSQEVRQAVLRLVIKKGRGQSFRSNYASATTGYPLQPIRSGDISPSQQKSVESTTGKQQHQQQEAG</sequence>
<evidence type="ECO:0000259" key="9">
    <source>
        <dbReference type="PROSITE" id="PS50262"/>
    </source>
</evidence>
<feature type="transmembrane region" description="Helical" evidence="8">
    <location>
        <begin position="69"/>
        <end position="91"/>
    </location>
</feature>
<keyword evidence="3 6" id="KW-0812">Transmembrane</keyword>
<dbReference type="OMA" id="WIAYLTM"/>
<keyword evidence="6" id="KW-0297">G-protein coupled receptor</keyword>
<protein>
    <recommendedName>
        <fullName evidence="9">G-protein coupled receptors family 1 profile domain-containing protein</fullName>
    </recommendedName>
</protein>
<dbReference type="HOGENOM" id="CLU_009579_14_1_1"/>
<keyword evidence="11" id="KW-1185">Reference proteome</keyword>
<accession>A7RFU8</accession>
<feature type="transmembrane region" description="Helical" evidence="8">
    <location>
        <begin position="236"/>
        <end position="260"/>
    </location>
</feature>
<keyword evidence="6" id="KW-0807">Transducer</keyword>
<evidence type="ECO:0000256" key="8">
    <source>
        <dbReference type="SAM" id="Phobius"/>
    </source>
</evidence>
<dbReference type="CDD" id="cd00637">
    <property type="entry name" value="7tm_classA_rhodopsin-like"/>
    <property type="match status" value="1"/>
</dbReference>
<dbReference type="GO" id="GO:0005886">
    <property type="term" value="C:plasma membrane"/>
    <property type="evidence" value="ECO:0000318"/>
    <property type="project" value="GO_Central"/>
</dbReference>
<evidence type="ECO:0000313" key="11">
    <source>
        <dbReference type="Proteomes" id="UP000001593"/>
    </source>
</evidence>
<comment type="similarity">
    <text evidence="6">Belongs to the G-protein coupled receptor 1 family.</text>
</comment>
<dbReference type="InParanoid" id="A7RFU8"/>
<feature type="transmembrane region" description="Helical" evidence="8">
    <location>
        <begin position="111"/>
        <end position="129"/>
    </location>
</feature>